<reference evidence="2 3" key="1">
    <citation type="submission" date="2023-12" db="EMBL/GenBank/DDBJ databases">
        <title>A high-quality genome assembly for Dillenia turbinata (Dilleniales).</title>
        <authorList>
            <person name="Chanderbali A."/>
        </authorList>
    </citation>
    <scope>NUCLEOTIDE SEQUENCE [LARGE SCALE GENOMIC DNA]</scope>
    <source>
        <strain evidence="2">LSX21</strain>
        <tissue evidence="2">Leaf</tissue>
    </source>
</reference>
<accession>A0AAN8VI28</accession>
<dbReference type="EMBL" id="JBAMMX010000012">
    <property type="protein sequence ID" value="KAK6929797.1"/>
    <property type="molecule type" value="Genomic_DNA"/>
</dbReference>
<protein>
    <submittedName>
        <fullName evidence="2">Uncharacterized protein</fullName>
    </submittedName>
</protein>
<keyword evidence="3" id="KW-1185">Reference proteome</keyword>
<evidence type="ECO:0000256" key="1">
    <source>
        <dbReference type="SAM" id="Phobius"/>
    </source>
</evidence>
<evidence type="ECO:0000313" key="2">
    <source>
        <dbReference type="EMBL" id="KAK6929797.1"/>
    </source>
</evidence>
<evidence type="ECO:0000313" key="3">
    <source>
        <dbReference type="Proteomes" id="UP001370490"/>
    </source>
</evidence>
<keyword evidence="1" id="KW-1133">Transmembrane helix</keyword>
<feature type="transmembrane region" description="Helical" evidence="1">
    <location>
        <begin position="104"/>
        <end position="122"/>
    </location>
</feature>
<gene>
    <name evidence="2" type="ORF">RJ641_003891</name>
</gene>
<feature type="transmembrane region" description="Helical" evidence="1">
    <location>
        <begin position="47"/>
        <end position="66"/>
    </location>
</feature>
<keyword evidence="1" id="KW-0812">Transmembrane</keyword>
<feature type="transmembrane region" description="Helical" evidence="1">
    <location>
        <begin position="73"/>
        <end position="98"/>
    </location>
</feature>
<dbReference type="AlphaFoldDB" id="A0AAN8VI28"/>
<proteinExistence type="predicted"/>
<sequence>MEWEEASLSSLEVCASLQHSLPDDVQGGVYKVEELCELMGVGAFPPWVVSQLGLAVYVLVAAFPPWVVSQWGLVAYVLVAAFPPWVVSQLGLVVYVLVAAFPPWVVSQLGLVVYVLVVAFPLEEPCGSAMVALLLVEACEWVSVVCAHMRKEACCNQQEREWSHMHMKQRTILKIDEEFFNRSSYYTINFFAKIEGRLSHFICFYMTLLAKFPRVRFYVQMALLTYVGNKSQALISSFSILSEVSSSDRFAIEIIGQNYFLRLDPIQM</sequence>
<organism evidence="2 3">
    <name type="scientific">Dillenia turbinata</name>
    <dbReference type="NCBI Taxonomy" id="194707"/>
    <lineage>
        <taxon>Eukaryota</taxon>
        <taxon>Viridiplantae</taxon>
        <taxon>Streptophyta</taxon>
        <taxon>Embryophyta</taxon>
        <taxon>Tracheophyta</taxon>
        <taxon>Spermatophyta</taxon>
        <taxon>Magnoliopsida</taxon>
        <taxon>eudicotyledons</taxon>
        <taxon>Gunneridae</taxon>
        <taxon>Pentapetalae</taxon>
        <taxon>Dilleniales</taxon>
        <taxon>Dilleniaceae</taxon>
        <taxon>Dillenia</taxon>
    </lineage>
</organism>
<dbReference type="Proteomes" id="UP001370490">
    <property type="component" value="Unassembled WGS sequence"/>
</dbReference>
<comment type="caution">
    <text evidence="2">The sequence shown here is derived from an EMBL/GenBank/DDBJ whole genome shotgun (WGS) entry which is preliminary data.</text>
</comment>
<name>A0AAN8VI28_9MAGN</name>
<keyword evidence="1" id="KW-0472">Membrane</keyword>